<sequence>MTSKIEFTVNGRRCRVDETLPPHTSLNAYIRYTLALPGTKAMCHEGGCGSCIVMVRAKRFTSGKVETFSVNSCLVLVFSCHGWDITTVEGLGNRRDGYSEVQKRIVAFNGTQCGYCTPGWVMQLTSLADKNLTMAELENSFGSNTCRCTGFRPILDTVQSFAIDAPPELCQRVKDIEDLNTCERGRQNCHRNGSYGSGSEYSDWTLVEDIKSDAMIVLNFGKRKFFKVFDEDEIFNVLNKYRNNSYMLVDGNTGRGIVKNFEYPEILIDISAVSSLKGYKIDQNLVLGANVSLEDAVRIFKEVSLTRNEFAYLTEFVKHFELVANIPVRKIGSIAGNLMYKRAVPTYQSDLFLLFECVGAYITVRQSNGKQEALEVLQFIEYDMTGKLMVNVELPPLSSACKFRSYKIMPRNQNALAIVNAAFFLEFGKGNKITKAKIVYGNIDPKFVHATKTEKYLIGKKVFSDKILQKALKVLNDELLPVEIPGEPSISCRKKLGLGLFYKYILNIAPIGIPLSKYISGGSLLTRPVSKGKPDYLTDPSLYPLNKPITKLEAKIQAAGEAMYANDLPPQPGEVFGAFVLSTIHSGEVDTIDVEHALAIDGVVALYTAKDIPGVNSFTFPGIPLQSVDEEILATKIRFYSQAIAIVVAKTERLAAEVAKRVKVTYKNVSNVAPVLTINAAKKDSKRYIAGTPKIDPKTRGTDVKKVIKGVYNIEWQYLYYIEPITCVVIPIDNILEVHDSTQWMDLTQSAIARSLGIPESEVLVKVRRVGGAFGGKISRSAQAATACALVAKKLNVPCRFILPMQTNMSMIGKRLPSQCEYEVGVDDNGKIQYLDATIVEDKGNANNEDILDFTASGFPNCYNTETWRLRTANVLTDLPTNSFARAPGTCEAISSIEHIMSHIAFVVGKDPTELRKINMRTEDNDLPELIETLKNDVNHAKRVEEIENFNKTNRWMKRAISVNVMSFPVIYYGNYSALVSIYRGDGTVTVTTGGVEMGQGINTKAAQVCAYELGISVEDVKVIPHHSFVAANNIFSGASIATESVCYSIIKACEELKSRLAPIREKMPTGTWKDIIKKAGEDQVDLCSLYMMQDSDPALKGYSAFAVAIIETKLDVLSGRFQIIRADILEDVGISANPMLDVGQVEGGYIQGIGYFTCEKLQFDKQTGELLTNRSLTYHVPLCLDIPCEFNVKLRYNSKNPKGVLGSKTCGEMGMCTAHGVTHALRSCIMESRKDSGYDTNEWLHIGVPYDTEVILDALNVKLEEFLLMK</sequence>
<gene>
    <name evidence="21" type="ORF">APLA_LOCUS3549</name>
</gene>
<dbReference type="InterPro" id="IPR002888">
    <property type="entry name" value="2Fe-2S-bd"/>
</dbReference>
<dbReference type="GO" id="GO:0071949">
    <property type="term" value="F:FAD binding"/>
    <property type="evidence" value="ECO:0007669"/>
    <property type="project" value="InterPro"/>
</dbReference>
<evidence type="ECO:0000256" key="18">
    <source>
        <dbReference type="PIRSR" id="PIRSR000127-3"/>
    </source>
</evidence>
<dbReference type="InterPro" id="IPR002346">
    <property type="entry name" value="Mopterin_DH_FAD-bd"/>
</dbReference>
<dbReference type="Proteomes" id="UP000494256">
    <property type="component" value="Unassembled WGS sequence"/>
</dbReference>
<dbReference type="InterPro" id="IPR016208">
    <property type="entry name" value="Ald_Oxase/xanthine_DH-like"/>
</dbReference>
<evidence type="ECO:0000256" key="6">
    <source>
        <dbReference type="ARBA" id="ARBA00022630"/>
    </source>
</evidence>
<dbReference type="InterPro" id="IPR036683">
    <property type="entry name" value="CO_DH_flav_C_dom_sf"/>
</dbReference>
<feature type="binding site" evidence="18">
    <location>
        <position position="886"/>
    </location>
    <ligand>
        <name>Mo-molybdopterin</name>
        <dbReference type="ChEBI" id="CHEBI:71302"/>
    </ligand>
    <ligandPart>
        <name>Mo</name>
        <dbReference type="ChEBI" id="CHEBI:28685"/>
    </ligandPart>
</feature>
<evidence type="ECO:0000256" key="9">
    <source>
        <dbReference type="ARBA" id="ARBA00022827"/>
    </source>
</evidence>
<keyword evidence="14" id="KW-0576">Peroxisome</keyword>
<dbReference type="FunFam" id="3.30.390.50:FF:000003">
    <property type="entry name" value="Aldehyde oxidase1"/>
    <property type="match status" value="1"/>
</dbReference>
<dbReference type="PANTHER" id="PTHR11908:SF132">
    <property type="entry name" value="ALDEHYDE OXIDASE 1-RELATED"/>
    <property type="match status" value="1"/>
</dbReference>
<dbReference type="GO" id="GO:0005777">
    <property type="term" value="C:peroxisome"/>
    <property type="evidence" value="ECO:0007669"/>
    <property type="project" value="UniProtKB-SubCell"/>
</dbReference>
<keyword evidence="5 18" id="KW-0500">Molybdenum</keyword>
<dbReference type="Gene3D" id="1.10.150.120">
    <property type="entry name" value="[2Fe-2S]-binding domain"/>
    <property type="match status" value="1"/>
</dbReference>
<dbReference type="SMART" id="SM01092">
    <property type="entry name" value="CO_deh_flav_C"/>
    <property type="match status" value="1"/>
</dbReference>
<dbReference type="SUPFAM" id="SSF47741">
    <property type="entry name" value="CO dehydrogenase ISP C-domain like"/>
    <property type="match status" value="1"/>
</dbReference>
<dbReference type="Gene3D" id="3.30.390.50">
    <property type="entry name" value="CO dehydrogenase flavoprotein, C-terminal domain"/>
    <property type="match status" value="1"/>
</dbReference>
<dbReference type="Gene3D" id="3.30.365.10">
    <property type="entry name" value="Aldehyde oxidase/xanthine dehydrogenase, molybdopterin binding domain"/>
    <property type="match status" value="4"/>
</dbReference>
<feature type="binding site" evidence="18">
    <location>
        <position position="148"/>
    </location>
    <ligand>
        <name>[2Fe-2S] cluster</name>
        <dbReference type="ChEBI" id="CHEBI:190135"/>
        <label>2</label>
    </ligand>
</feature>
<dbReference type="FunFam" id="3.10.20.30:FF:000012">
    <property type="entry name" value="Xanthine dehydrogenase/oxidase"/>
    <property type="match status" value="1"/>
</dbReference>
<evidence type="ECO:0000256" key="13">
    <source>
        <dbReference type="ARBA" id="ARBA00023027"/>
    </source>
</evidence>
<feature type="binding site" evidence="18">
    <location>
        <position position="113"/>
    </location>
    <ligand>
        <name>[2Fe-2S] cluster</name>
        <dbReference type="ChEBI" id="CHEBI:190135"/>
        <label>2</label>
    </ligand>
</feature>
<dbReference type="SUPFAM" id="SSF54292">
    <property type="entry name" value="2Fe-2S ferredoxin-like"/>
    <property type="match status" value="1"/>
</dbReference>
<feature type="binding site" evidence="18">
    <location>
        <position position="43"/>
    </location>
    <ligand>
        <name>[2Fe-2S] cluster</name>
        <dbReference type="ChEBI" id="CHEBI:190135"/>
        <label>1</label>
    </ligand>
</feature>
<dbReference type="InterPro" id="IPR037165">
    <property type="entry name" value="AldOxase/xan_DH_Mopterin-bd_sf"/>
</dbReference>
<feature type="binding site" evidence="18">
    <location>
        <position position="774"/>
    </location>
    <ligand>
        <name>Mo-molybdopterin</name>
        <dbReference type="ChEBI" id="CHEBI:71302"/>
    </ligand>
    <ligandPart>
        <name>Mo</name>
        <dbReference type="ChEBI" id="CHEBI:28685"/>
    </ligandPart>
</feature>
<dbReference type="InterPro" id="IPR006058">
    <property type="entry name" value="2Fe2S_fd_BS"/>
</dbReference>
<evidence type="ECO:0000256" key="8">
    <source>
        <dbReference type="ARBA" id="ARBA00022723"/>
    </source>
</evidence>
<name>A0A8S0Z7W9_ARCPL</name>
<evidence type="ECO:0008006" key="23">
    <source>
        <dbReference type="Google" id="ProtNLM"/>
    </source>
</evidence>
<dbReference type="InterPro" id="IPR036010">
    <property type="entry name" value="2Fe-2S_ferredoxin-like_sf"/>
</dbReference>
<dbReference type="Gene3D" id="3.10.20.30">
    <property type="match status" value="1"/>
</dbReference>
<organism evidence="21 22">
    <name type="scientific">Arctia plantaginis</name>
    <name type="common">Wood tiger moth</name>
    <name type="synonym">Phalaena plantaginis</name>
    <dbReference type="NCBI Taxonomy" id="874455"/>
    <lineage>
        <taxon>Eukaryota</taxon>
        <taxon>Metazoa</taxon>
        <taxon>Ecdysozoa</taxon>
        <taxon>Arthropoda</taxon>
        <taxon>Hexapoda</taxon>
        <taxon>Insecta</taxon>
        <taxon>Pterygota</taxon>
        <taxon>Neoptera</taxon>
        <taxon>Endopterygota</taxon>
        <taxon>Lepidoptera</taxon>
        <taxon>Glossata</taxon>
        <taxon>Ditrysia</taxon>
        <taxon>Noctuoidea</taxon>
        <taxon>Erebidae</taxon>
        <taxon>Arctiinae</taxon>
        <taxon>Arctia</taxon>
    </lineage>
</organism>
<dbReference type="PROSITE" id="PS51085">
    <property type="entry name" value="2FE2S_FER_2"/>
    <property type="match status" value="1"/>
</dbReference>
<evidence type="ECO:0000256" key="15">
    <source>
        <dbReference type="ARBA" id="ARBA00034078"/>
    </source>
</evidence>
<evidence type="ECO:0000259" key="19">
    <source>
        <dbReference type="PROSITE" id="PS51085"/>
    </source>
</evidence>
<evidence type="ECO:0000256" key="16">
    <source>
        <dbReference type="PIRSR" id="PIRSR000127-1"/>
    </source>
</evidence>
<feature type="binding site" evidence="18">
    <location>
        <position position="48"/>
    </location>
    <ligand>
        <name>[2Fe-2S] cluster</name>
        <dbReference type="ChEBI" id="CHEBI:190135"/>
        <label>1</label>
    </ligand>
</feature>
<keyword evidence="9 17" id="KW-0274">FAD</keyword>
<evidence type="ECO:0000256" key="2">
    <source>
        <dbReference type="ARBA" id="ARBA00004275"/>
    </source>
</evidence>
<evidence type="ECO:0000256" key="3">
    <source>
        <dbReference type="ARBA" id="ARBA00006849"/>
    </source>
</evidence>
<evidence type="ECO:0000256" key="5">
    <source>
        <dbReference type="ARBA" id="ARBA00022505"/>
    </source>
</evidence>
<keyword evidence="6" id="KW-0285">Flavoprotein</keyword>
<dbReference type="Pfam" id="PF00941">
    <property type="entry name" value="FAD_binding_5"/>
    <property type="match status" value="1"/>
</dbReference>
<dbReference type="InterPro" id="IPR046867">
    <property type="entry name" value="AldOxase/xan_DH_MoCoBD2"/>
</dbReference>
<protein>
    <recommendedName>
        <fullName evidence="23">Aldehyde oxidase</fullName>
    </recommendedName>
</protein>
<dbReference type="InterPro" id="IPR036318">
    <property type="entry name" value="FAD-bd_PCMH-like_sf"/>
</dbReference>
<keyword evidence="7 18" id="KW-0001">2Fe-2S</keyword>
<dbReference type="InterPro" id="IPR008274">
    <property type="entry name" value="AldOxase/xan_DH_MoCoBD1"/>
</dbReference>
<dbReference type="GO" id="GO:0016491">
    <property type="term" value="F:oxidoreductase activity"/>
    <property type="evidence" value="ECO:0007669"/>
    <property type="project" value="UniProtKB-KW"/>
</dbReference>
<evidence type="ECO:0000256" key="17">
    <source>
        <dbReference type="PIRSR" id="PIRSR000127-2"/>
    </source>
</evidence>
<dbReference type="SUPFAM" id="SSF54665">
    <property type="entry name" value="CO dehydrogenase molybdoprotein N-domain-like"/>
    <property type="match status" value="1"/>
</dbReference>
<evidence type="ECO:0000256" key="10">
    <source>
        <dbReference type="ARBA" id="ARBA00023002"/>
    </source>
</evidence>
<comment type="similarity">
    <text evidence="3">Belongs to the xanthine dehydrogenase family.</text>
</comment>
<reference evidence="21 22" key="1">
    <citation type="submission" date="2020-04" db="EMBL/GenBank/DDBJ databases">
        <authorList>
            <person name="Wallbank WR R."/>
            <person name="Pardo Diaz C."/>
            <person name="Kozak K."/>
            <person name="Martin S."/>
            <person name="Jiggins C."/>
            <person name="Moest M."/>
            <person name="Warren A I."/>
            <person name="Byers J.R.P. K."/>
            <person name="Montejo-Kovacevich G."/>
            <person name="Yen C E."/>
        </authorList>
    </citation>
    <scope>NUCLEOTIDE SEQUENCE [LARGE SCALE GENOMIC DNA]</scope>
</reference>
<comment type="cofactor">
    <cofactor evidence="1 17">
        <name>FAD</name>
        <dbReference type="ChEBI" id="CHEBI:57692"/>
    </cofactor>
</comment>
<dbReference type="EMBL" id="CADEBD010000282">
    <property type="protein sequence ID" value="CAB3228406.1"/>
    <property type="molecule type" value="Genomic_DNA"/>
</dbReference>
<dbReference type="PANTHER" id="PTHR11908">
    <property type="entry name" value="XANTHINE DEHYDROGENASE"/>
    <property type="match status" value="1"/>
</dbReference>
<keyword evidence="13" id="KW-0520">NAD</keyword>
<proteinExistence type="inferred from homology"/>
<dbReference type="OrthoDB" id="6159439at2759"/>
<feature type="domain" description="FAD-binding PCMH-type" evidence="20">
    <location>
        <begin position="218"/>
        <end position="399"/>
    </location>
</feature>
<dbReference type="SMART" id="SM01008">
    <property type="entry name" value="Ald_Xan_dh_C"/>
    <property type="match status" value="1"/>
</dbReference>
<evidence type="ECO:0000313" key="22">
    <source>
        <dbReference type="Proteomes" id="UP000494256"/>
    </source>
</evidence>
<keyword evidence="10" id="KW-0560">Oxidoreductase</keyword>
<dbReference type="InterPro" id="IPR016166">
    <property type="entry name" value="FAD-bd_PCMH"/>
</dbReference>
<comment type="subcellular location">
    <subcellularLocation>
        <location evidence="2">Peroxisome</location>
    </subcellularLocation>
</comment>
<evidence type="ECO:0000256" key="7">
    <source>
        <dbReference type="ARBA" id="ARBA00022714"/>
    </source>
</evidence>
<feature type="binding site" evidence="18">
    <location>
        <position position="1039"/>
    </location>
    <ligand>
        <name>Mo-molybdopterin</name>
        <dbReference type="ChEBI" id="CHEBI:71302"/>
    </ligand>
    <ligandPart>
        <name>Mo</name>
        <dbReference type="ChEBI" id="CHEBI:28685"/>
    </ligandPart>
</feature>
<keyword evidence="8 18" id="KW-0479">Metal-binding</keyword>
<dbReference type="FunFam" id="3.30.365.10:FF:000001">
    <property type="entry name" value="Xanthine dehydrogenase oxidase"/>
    <property type="match status" value="1"/>
</dbReference>
<dbReference type="InterPro" id="IPR036856">
    <property type="entry name" value="Ald_Oxase/Xan_DH_a/b_sf"/>
</dbReference>
<dbReference type="GO" id="GO:0005506">
    <property type="term" value="F:iron ion binding"/>
    <property type="evidence" value="ECO:0007669"/>
    <property type="project" value="InterPro"/>
</dbReference>
<accession>A0A8S0Z7W9</accession>
<dbReference type="Gene3D" id="3.90.1170.50">
    <property type="entry name" value="Aldehyde oxidase/xanthine dehydrogenase, a/b hammerhead"/>
    <property type="match status" value="1"/>
</dbReference>
<comment type="cofactor">
    <cofactor evidence="18">
        <name>Mo-molybdopterin</name>
        <dbReference type="ChEBI" id="CHEBI:71302"/>
    </cofactor>
    <text evidence="18">Binds 1 Mo-molybdopterin (Mo-MPT) cofactor per subunit.</text>
</comment>
<evidence type="ECO:0000256" key="14">
    <source>
        <dbReference type="ARBA" id="ARBA00023140"/>
    </source>
</evidence>
<feature type="domain" description="2Fe-2S ferredoxin-type" evidence="19">
    <location>
        <begin position="3"/>
        <end position="91"/>
    </location>
</feature>
<comment type="cofactor">
    <cofactor evidence="15">
        <name>[2Fe-2S] cluster</name>
        <dbReference type="ChEBI" id="CHEBI:190135"/>
    </cofactor>
</comment>
<feature type="active site" description="Proton acceptor" evidence="16">
    <location>
        <position position="1213"/>
    </location>
</feature>
<evidence type="ECO:0000256" key="11">
    <source>
        <dbReference type="ARBA" id="ARBA00023004"/>
    </source>
</evidence>
<dbReference type="SUPFAM" id="SSF56003">
    <property type="entry name" value="Molybdenum cofactor-binding domain"/>
    <property type="match status" value="1"/>
</dbReference>
<dbReference type="Pfam" id="PF02738">
    <property type="entry name" value="MoCoBD_1"/>
    <property type="match status" value="1"/>
</dbReference>
<comment type="cofactor">
    <cofactor evidence="18">
        <name>[2Fe-2S] cluster</name>
        <dbReference type="ChEBI" id="CHEBI:190135"/>
    </cofactor>
    <text evidence="18">Binds 2 [2Fe-2S] clusters.</text>
</comment>
<evidence type="ECO:0000256" key="12">
    <source>
        <dbReference type="ARBA" id="ARBA00023014"/>
    </source>
</evidence>
<evidence type="ECO:0000256" key="1">
    <source>
        <dbReference type="ARBA" id="ARBA00001974"/>
    </source>
</evidence>
<dbReference type="InterPro" id="IPR036884">
    <property type="entry name" value="2Fe-2S-bd_dom_sf"/>
</dbReference>
<dbReference type="InterPro" id="IPR000674">
    <property type="entry name" value="Ald_Oxase/Xan_DH_a/b"/>
</dbReference>
<dbReference type="Pfam" id="PF20256">
    <property type="entry name" value="MoCoBD_2"/>
    <property type="match status" value="1"/>
</dbReference>
<evidence type="ECO:0000313" key="21">
    <source>
        <dbReference type="EMBL" id="CAB3228406.1"/>
    </source>
</evidence>
<feature type="binding site" evidence="18">
    <location>
        <position position="743"/>
    </location>
    <ligand>
        <name>Mo-molybdopterin</name>
        <dbReference type="ChEBI" id="CHEBI:71302"/>
    </ligand>
    <ligandPart>
        <name>Mo</name>
        <dbReference type="ChEBI" id="CHEBI:28685"/>
    </ligandPart>
</feature>
<dbReference type="InterPro" id="IPR016169">
    <property type="entry name" value="FAD-bd_PCMH_sub2"/>
</dbReference>
<feature type="binding site" evidence="18">
    <location>
        <position position="146"/>
    </location>
    <ligand>
        <name>[2Fe-2S] cluster</name>
        <dbReference type="ChEBI" id="CHEBI:190135"/>
        <label>2</label>
    </ligand>
</feature>
<dbReference type="GO" id="GO:0051537">
    <property type="term" value="F:2 iron, 2 sulfur cluster binding"/>
    <property type="evidence" value="ECO:0007669"/>
    <property type="project" value="UniProtKB-KW"/>
</dbReference>
<feature type="binding site" evidence="18">
    <location>
        <position position="116"/>
    </location>
    <ligand>
        <name>[2Fe-2S] cluster</name>
        <dbReference type="ChEBI" id="CHEBI:190135"/>
        <label>2</label>
    </ligand>
</feature>
<dbReference type="InterPro" id="IPR012675">
    <property type="entry name" value="Beta-grasp_dom_sf"/>
</dbReference>
<dbReference type="InterPro" id="IPR005107">
    <property type="entry name" value="CO_DH_flav_C"/>
</dbReference>
<keyword evidence="11 18" id="KW-0408">Iron</keyword>
<dbReference type="AlphaFoldDB" id="A0A8S0Z7W9"/>
<dbReference type="PIRSF" id="PIRSF000127">
    <property type="entry name" value="Xanthine_DH"/>
    <property type="match status" value="1"/>
</dbReference>
<dbReference type="Pfam" id="PF01799">
    <property type="entry name" value="Fer2_2"/>
    <property type="match status" value="1"/>
</dbReference>
<feature type="binding site" evidence="17">
    <location>
        <begin position="333"/>
        <end position="337"/>
    </location>
    <ligand>
        <name>FAD</name>
        <dbReference type="ChEBI" id="CHEBI:57692"/>
    </ligand>
</feature>
<dbReference type="Pfam" id="PF03450">
    <property type="entry name" value="CO_deh_flav_C"/>
    <property type="match status" value="1"/>
</dbReference>
<dbReference type="InterPro" id="IPR001041">
    <property type="entry name" value="2Fe-2S_ferredoxin-type"/>
</dbReference>
<comment type="caution">
    <text evidence="21">The sequence shown here is derived from an EMBL/GenBank/DDBJ whole genome shotgun (WGS) entry which is preliminary data.</text>
</comment>
<comment type="subunit">
    <text evidence="4">Homodimer.</text>
</comment>
<feature type="binding site" evidence="18">
    <location>
        <position position="51"/>
    </location>
    <ligand>
        <name>[2Fe-2S] cluster</name>
        <dbReference type="ChEBI" id="CHEBI:190135"/>
        <label>1</label>
    </ligand>
</feature>
<dbReference type="SUPFAM" id="SSF55447">
    <property type="entry name" value="CO dehydrogenase flavoprotein C-terminal domain-like"/>
    <property type="match status" value="1"/>
</dbReference>
<evidence type="ECO:0000259" key="20">
    <source>
        <dbReference type="PROSITE" id="PS51387"/>
    </source>
</evidence>
<dbReference type="Pfam" id="PF01315">
    <property type="entry name" value="Ald_Xan_dh_C"/>
    <property type="match status" value="1"/>
</dbReference>
<dbReference type="PROSITE" id="PS00197">
    <property type="entry name" value="2FE2S_FER_1"/>
    <property type="match status" value="1"/>
</dbReference>
<dbReference type="FunFam" id="3.30.365.10:FF:000008">
    <property type="entry name" value="Aldehyde oxidase1"/>
    <property type="match status" value="1"/>
</dbReference>
<dbReference type="Gene3D" id="3.30.465.10">
    <property type="match status" value="1"/>
</dbReference>
<evidence type="ECO:0000256" key="4">
    <source>
        <dbReference type="ARBA" id="ARBA00011738"/>
    </source>
</evidence>
<dbReference type="PROSITE" id="PS51387">
    <property type="entry name" value="FAD_PCMH"/>
    <property type="match status" value="1"/>
</dbReference>
<dbReference type="SUPFAM" id="SSF56176">
    <property type="entry name" value="FAD-binding/transporter-associated domain-like"/>
    <property type="match status" value="1"/>
</dbReference>
<keyword evidence="12 18" id="KW-0411">Iron-sulfur</keyword>
<feature type="binding site" evidence="18">
    <location>
        <position position="73"/>
    </location>
    <ligand>
        <name>[2Fe-2S] cluster</name>
        <dbReference type="ChEBI" id="CHEBI:190135"/>
        <label>1</label>
    </ligand>
</feature>
<feature type="binding site" evidence="17">
    <location>
        <position position="407"/>
    </location>
    <ligand>
        <name>FAD</name>
        <dbReference type="ChEBI" id="CHEBI:57692"/>
    </ligand>
</feature>